<dbReference type="InterPro" id="IPR050425">
    <property type="entry name" value="NAD(P)_dehydrat-like"/>
</dbReference>
<dbReference type="InterPro" id="IPR001509">
    <property type="entry name" value="Epimerase_deHydtase"/>
</dbReference>
<protein>
    <submittedName>
        <fullName evidence="3">Uncharacterized oxidoreductase</fullName>
    </submittedName>
</protein>
<dbReference type="OMA" id="KNEECWA"/>
<dbReference type="Proteomes" id="UP000054359">
    <property type="component" value="Unassembled WGS sequence"/>
</dbReference>
<dbReference type="GO" id="GO:0016616">
    <property type="term" value="F:oxidoreductase activity, acting on the CH-OH group of donors, NAD or NADP as acceptor"/>
    <property type="evidence" value="ECO:0007669"/>
    <property type="project" value="TreeGrafter"/>
</dbReference>
<evidence type="ECO:0000256" key="1">
    <source>
        <dbReference type="ARBA" id="ARBA00023002"/>
    </source>
</evidence>
<dbReference type="Gene3D" id="3.40.50.720">
    <property type="entry name" value="NAD(P)-binding Rossmann-like Domain"/>
    <property type="match status" value="1"/>
</dbReference>
<evidence type="ECO:0000313" key="4">
    <source>
        <dbReference type="Proteomes" id="UP000054359"/>
    </source>
</evidence>
<dbReference type="SUPFAM" id="SSF51735">
    <property type="entry name" value="NAD(P)-binding Rossmann-fold domains"/>
    <property type="match status" value="1"/>
</dbReference>
<feature type="non-terminal residue" evidence="3">
    <location>
        <position position="357"/>
    </location>
</feature>
<dbReference type="PANTHER" id="PTHR10366:SF848">
    <property type="entry name" value="REDUCTASE_CINNAMOYL-COA REDUCTASE, PUTATIVE-RELATED"/>
    <property type="match status" value="1"/>
</dbReference>
<proteinExistence type="predicted"/>
<dbReference type="Pfam" id="PF01370">
    <property type="entry name" value="Epimerase"/>
    <property type="match status" value="1"/>
</dbReference>
<evidence type="ECO:0000313" key="3">
    <source>
        <dbReference type="EMBL" id="KFM58624.1"/>
    </source>
</evidence>
<keyword evidence="1" id="KW-0560">Oxidoreductase</keyword>
<gene>
    <name evidence="3" type="ORF">X975_04056</name>
</gene>
<dbReference type="PANTHER" id="PTHR10366">
    <property type="entry name" value="NAD DEPENDENT EPIMERASE/DEHYDRATASE"/>
    <property type="match status" value="1"/>
</dbReference>
<accession>A0A087T0I5</accession>
<name>A0A087T0I5_STEMI</name>
<dbReference type="STRING" id="407821.A0A087T0I5"/>
<reference evidence="3 4" key="1">
    <citation type="submission" date="2013-11" db="EMBL/GenBank/DDBJ databases">
        <title>Genome sequencing of Stegodyphus mimosarum.</title>
        <authorList>
            <person name="Bechsgaard J."/>
        </authorList>
    </citation>
    <scope>NUCLEOTIDE SEQUENCE [LARGE SCALE GENOMIC DNA]</scope>
</reference>
<sequence length="357" mass="39670">MSEINDGPVLVTGASGFIALHIIQLLQREGYKVRGTVRSLKNEAKIKPLLSLCPDARYPLELVEADLTKDAGWDNAAKGCSFAIHVASPFPNAPPKSEDELMIPAVEGTRRILRACANAGTVKRVVLTSSISAIHGESTNEEGRVYNEEDWSDVNSPAMDAYAKSKTLAERTAWDFIRELPARKKMELAVVNPSLVMGPSISGVVCTSLELIKRLMDGTMPLIPRLYIAICDVRDVALAHLRAMIVPEAANHRHIVTSAHLWLQDIAHILRNEFAPQGYFIPTWPAPYMCLYIYSCIDSSTRLILPRIEQTYTFSSRRMKEVLKVEPHVAAETLIDTVHGMIQGGVIKKTKKYKPRE</sequence>
<dbReference type="CDD" id="cd05227">
    <property type="entry name" value="AR_SDR_e"/>
    <property type="match status" value="1"/>
</dbReference>
<evidence type="ECO:0000259" key="2">
    <source>
        <dbReference type="Pfam" id="PF01370"/>
    </source>
</evidence>
<dbReference type="AlphaFoldDB" id="A0A087T0I5"/>
<keyword evidence="4" id="KW-1185">Reference proteome</keyword>
<organism evidence="3 4">
    <name type="scientific">Stegodyphus mimosarum</name>
    <name type="common">African social velvet spider</name>
    <dbReference type="NCBI Taxonomy" id="407821"/>
    <lineage>
        <taxon>Eukaryota</taxon>
        <taxon>Metazoa</taxon>
        <taxon>Ecdysozoa</taxon>
        <taxon>Arthropoda</taxon>
        <taxon>Chelicerata</taxon>
        <taxon>Arachnida</taxon>
        <taxon>Araneae</taxon>
        <taxon>Araneomorphae</taxon>
        <taxon>Entelegynae</taxon>
        <taxon>Eresoidea</taxon>
        <taxon>Eresidae</taxon>
        <taxon>Stegodyphus</taxon>
    </lineage>
</organism>
<dbReference type="EMBL" id="KK112824">
    <property type="protein sequence ID" value="KFM58624.1"/>
    <property type="molecule type" value="Genomic_DNA"/>
</dbReference>
<dbReference type="InterPro" id="IPR036291">
    <property type="entry name" value="NAD(P)-bd_dom_sf"/>
</dbReference>
<dbReference type="OrthoDB" id="2735536at2759"/>
<dbReference type="FunFam" id="3.40.50.720:FF:000336">
    <property type="entry name" value="Aldehyde reductase"/>
    <property type="match status" value="1"/>
</dbReference>
<feature type="domain" description="NAD-dependent epimerase/dehydratase" evidence="2">
    <location>
        <begin position="9"/>
        <end position="254"/>
    </location>
</feature>